<name>A0A2P8DST5_9ACTN</name>
<gene>
    <name evidence="2" type="ORF">CLV63_102398</name>
</gene>
<organism evidence="2 3">
    <name type="scientific">Murinocardiopsis flavida</name>
    <dbReference type="NCBI Taxonomy" id="645275"/>
    <lineage>
        <taxon>Bacteria</taxon>
        <taxon>Bacillati</taxon>
        <taxon>Actinomycetota</taxon>
        <taxon>Actinomycetes</taxon>
        <taxon>Streptosporangiales</taxon>
        <taxon>Nocardiopsidaceae</taxon>
        <taxon>Murinocardiopsis</taxon>
    </lineage>
</organism>
<feature type="compositionally biased region" description="Basic and acidic residues" evidence="1">
    <location>
        <begin position="25"/>
        <end position="34"/>
    </location>
</feature>
<feature type="compositionally biased region" description="Low complexity" evidence="1">
    <location>
        <begin position="38"/>
        <end position="53"/>
    </location>
</feature>
<dbReference type="Proteomes" id="UP000240542">
    <property type="component" value="Unassembled WGS sequence"/>
</dbReference>
<evidence type="ECO:0000313" key="3">
    <source>
        <dbReference type="Proteomes" id="UP000240542"/>
    </source>
</evidence>
<protein>
    <submittedName>
        <fullName evidence="2">Uncharacterized protein</fullName>
    </submittedName>
</protein>
<keyword evidence="3" id="KW-1185">Reference proteome</keyword>
<accession>A0A2P8DST5</accession>
<evidence type="ECO:0000256" key="1">
    <source>
        <dbReference type="SAM" id="MobiDB-lite"/>
    </source>
</evidence>
<feature type="region of interest" description="Disordered" evidence="1">
    <location>
        <begin position="1"/>
        <end position="53"/>
    </location>
</feature>
<proteinExistence type="predicted"/>
<reference evidence="2 3" key="1">
    <citation type="submission" date="2018-03" db="EMBL/GenBank/DDBJ databases">
        <title>Genomic Encyclopedia of Archaeal and Bacterial Type Strains, Phase II (KMG-II): from individual species to whole genera.</title>
        <authorList>
            <person name="Goeker M."/>
        </authorList>
    </citation>
    <scope>NUCLEOTIDE SEQUENCE [LARGE SCALE GENOMIC DNA]</scope>
    <source>
        <strain evidence="2 3">DSM 45312</strain>
    </source>
</reference>
<evidence type="ECO:0000313" key="2">
    <source>
        <dbReference type="EMBL" id="PSL00271.1"/>
    </source>
</evidence>
<sequence>MHLPVARICHQGTEPWAPELWTPEPPRRGPEPPRPKRTGATVTGPRLGTLGTPGPMSFAIAISQQARRHDSKWRHHSKKTGARRYHPCATW</sequence>
<comment type="caution">
    <text evidence="2">The sequence shown here is derived from an EMBL/GenBank/DDBJ whole genome shotgun (WGS) entry which is preliminary data.</text>
</comment>
<dbReference type="EMBL" id="PYGA01000002">
    <property type="protein sequence ID" value="PSL00271.1"/>
    <property type="molecule type" value="Genomic_DNA"/>
</dbReference>
<feature type="region of interest" description="Disordered" evidence="1">
    <location>
        <begin position="66"/>
        <end position="91"/>
    </location>
</feature>
<feature type="compositionally biased region" description="Basic residues" evidence="1">
    <location>
        <begin position="69"/>
        <end position="91"/>
    </location>
</feature>
<dbReference type="AlphaFoldDB" id="A0A2P8DST5"/>